<evidence type="ECO:0000256" key="3">
    <source>
        <dbReference type="ARBA" id="ARBA00022559"/>
    </source>
</evidence>
<dbReference type="PANTHER" id="PTHR11475:SF141">
    <property type="entry name" value="CARDINAL"/>
    <property type="match status" value="1"/>
</dbReference>
<evidence type="ECO:0000256" key="7">
    <source>
        <dbReference type="ARBA" id="ARBA00023004"/>
    </source>
</evidence>
<evidence type="ECO:0000256" key="6">
    <source>
        <dbReference type="ARBA" id="ARBA00023002"/>
    </source>
</evidence>
<evidence type="ECO:0000256" key="4">
    <source>
        <dbReference type="ARBA" id="ARBA00022617"/>
    </source>
</evidence>
<keyword evidence="4 8" id="KW-0349">Heme</keyword>
<keyword evidence="6" id="KW-0560">Oxidoreductase</keyword>
<evidence type="ECO:0000256" key="1">
    <source>
        <dbReference type="ARBA" id="ARBA00004613"/>
    </source>
</evidence>
<keyword evidence="2" id="KW-0964">Secreted</keyword>
<sequence length="1464" mass="162885">MYPNRRVNERTSLTRPLDSPNYVEFASLLRTRKTRIRQFQCCICATLIAIFTMALVVMVSYSVNHDLIDSAPNITTTSPESTNLSTALKLGFAPGSGSYTLFSNPFAVPPSNSVLVSNKGTKASMSRKLTKEEIKAGLEAGRQAINERLFADAAASMSPLPLALPEVRHRYAVSTCASVGALALAAVGELAATKRIENSRTDLGAPSAFGSFFELGWEPLGVCKQLHIPECPLTKYRTFDGSCNRPMQQGASMTPFKRLLPPNYADGIETPRRAVSGSELPSARDVSLKVHKPSPSSNPNFTVMLAVYGQFLDHDITATAISQGSNGTSISCCPPSAGHPECFPVPVSDGDPVFDVAGRTCMNFVRSAPAPQCKLGPRQQLNQVRIVRFRRLIAVCVNRVFTVSAFIDGSAIYGSDPDTAQSLREFVGGRLRMQLTPDNRTLLPPSTNPNDGCNRETERLRGRYCFAAGDARANENLHLTTMHLLWARQHNRIAEQLAKINPSWNDETLYEESRRIVGAQLQHITYQEFIPIILGKQETNKRDLRPLKSGYRQWTVDANVSSTDPSIANSFATAAFRFAHTLLPGLMKVTNEQEGTSSYVELHRMLFNPYSLYSEGGVKSSVTSATRNMIQMTTTHVTSQLTNHLFEDPMANVSVPCGLDLVSLNIQRGRDHGLPGYTKWREYCGLGKTDNFSDLQEYLDPQVLQDISPLYESVHDIDLYTGALAEIRKAGAIVGPTFACLIADQFVALQRGDRFWYEISGQPHSFTEDQLTELRKTSLAKLICDSYDGIISDGITQIQAEVMRTIGPENPMTSCEDIPTLSFEPWRESGQASMLRASMPVNWTMFKNDINNTIKDVVATINSSRFTVDTDWLAFRTYINDTFADLRNQLSDLHSPKTSDVSVPKKLLIDTNSSTSRATRLGHMHQDWITFKNDLMKSLNTSIGAVGGGPAAVTKWVAFRQNIVKQFADLRDQIAAMKADIAPKLAMKNAQEQASIDQSKLMDTSSVKDVMIPAIFDWKNFKDNMISSLDDTISNTRSDMPPPGDPAWATFRNDIKDQYSGFKDKMDSQRSTTVPTELATEKSDAIDDYWLNYKTEIIKSVNKAVNKIKDRMPPPGDPAWITYRNEVMKTFKSTLSHPELSTLSGINENMAVPGGSLAASSTTKFTSNDLTNLTNDWLEFRTRINDSLSKVIQDIQSKKPTEVDPIAWVAFKHSAANDFAKLKNEIESMRTEWLAEISKSKPSKESLNLQTGMKKPGDSSTFDYTKYMKPVISPDDWTDFKKQINDTVMNILNTANSTGKFTFDELHKAFNESFTDLKNEISSLRTLIADTYNNKTAADWISFQAQLNSTVRDLVDGSKSEDRENVTRILLQTKDKLSDLQPPTNSPTLTPTEWIQYAFRVNKTISDTLNDVNMQKHAALMMRATEPALSSSDDPKKFTDWLIVPCLAGSFHVFTMASRFQIRV</sequence>
<dbReference type="OrthoDB" id="823504at2759"/>
<gene>
    <name evidence="10" type="ORF">WN48_06885</name>
</gene>
<dbReference type="GO" id="GO:0020037">
    <property type="term" value="F:heme binding"/>
    <property type="evidence" value="ECO:0007669"/>
    <property type="project" value="InterPro"/>
</dbReference>
<keyword evidence="9" id="KW-1133">Transmembrane helix</keyword>
<evidence type="ECO:0000256" key="9">
    <source>
        <dbReference type="SAM" id="Phobius"/>
    </source>
</evidence>
<dbReference type="EMBL" id="KQ759821">
    <property type="protein sequence ID" value="OAD62686.1"/>
    <property type="molecule type" value="Genomic_DNA"/>
</dbReference>
<keyword evidence="7 8" id="KW-0408">Iron</keyword>
<dbReference type="PRINTS" id="PR00457">
    <property type="entry name" value="ANPEROXIDASE"/>
</dbReference>
<dbReference type="Pfam" id="PF03098">
    <property type="entry name" value="An_peroxidase"/>
    <property type="match status" value="1"/>
</dbReference>
<keyword evidence="8" id="KW-0479">Metal-binding</keyword>
<feature type="transmembrane region" description="Helical" evidence="9">
    <location>
        <begin position="39"/>
        <end position="63"/>
    </location>
</feature>
<comment type="subcellular location">
    <subcellularLocation>
        <location evidence="1">Secreted</location>
    </subcellularLocation>
</comment>
<dbReference type="SUPFAM" id="SSF48113">
    <property type="entry name" value="Heme-dependent peroxidases"/>
    <property type="match status" value="1"/>
</dbReference>
<reference evidence="10 11" key="1">
    <citation type="submission" date="2015-07" db="EMBL/GenBank/DDBJ databases">
        <title>The genome of Eufriesea mexicana.</title>
        <authorList>
            <person name="Pan H."/>
            <person name="Kapheim K."/>
        </authorList>
    </citation>
    <scope>NUCLEOTIDE SEQUENCE [LARGE SCALE GENOMIC DNA]</scope>
    <source>
        <strain evidence="10">0111107269</strain>
        <tissue evidence="10">Whole body</tissue>
    </source>
</reference>
<protein>
    <submittedName>
        <fullName evidence="10">Chorion peroxidase</fullName>
    </submittedName>
</protein>
<dbReference type="GO" id="GO:0006979">
    <property type="term" value="P:response to oxidative stress"/>
    <property type="evidence" value="ECO:0007669"/>
    <property type="project" value="InterPro"/>
</dbReference>
<dbReference type="GO" id="GO:0022412">
    <property type="term" value="P:cellular process involved in reproduction in multicellular organism"/>
    <property type="evidence" value="ECO:0007669"/>
    <property type="project" value="UniProtKB-ARBA"/>
</dbReference>
<evidence type="ECO:0000256" key="5">
    <source>
        <dbReference type="ARBA" id="ARBA00022729"/>
    </source>
</evidence>
<dbReference type="InterPro" id="IPR010255">
    <property type="entry name" value="Haem_peroxidase_sf"/>
</dbReference>
<evidence type="ECO:0000256" key="8">
    <source>
        <dbReference type="PIRSR" id="PIRSR619791-2"/>
    </source>
</evidence>
<keyword evidence="9" id="KW-0812">Transmembrane</keyword>
<dbReference type="Proteomes" id="UP000250275">
    <property type="component" value="Unassembled WGS sequence"/>
</dbReference>
<keyword evidence="9" id="KW-0472">Membrane</keyword>
<dbReference type="PROSITE" id="PS50292">
    <property type="entry name" value="PEROXIDASE_3"/>
    <property type="match status" value="1"/>
</dbReference>
<dbReference type="InterPro" id="IPR019791">
    <property type="entry name" value="Haem_peroxidase_animal"/>
</dbReference>
<evidence type="ECO:0000313" key="11">
    <source>
        <dbReference type="Proteomes" id="UP000250275"/>
    </source>
</evidence>
<dbReference type="Gene3D" id="1.10.640.10">
    <property type="entry name" value="Haem peroxidase domain superfamily, animal type"/>
    <property type="match status" value="1"/>
</dbReference>
<keyword evidence="5" id="KW-0732">Signal</keyword>
<name>A0A310SX64_9HYME</name>
<keyword evidence="3 10" id="KW-0575">Peroxidase</keyword>
<feature type="binding site" description="axial binding residue" evidence="8">
    <location>
        <position position="580"/>
    </location>
    <ligand>
        <name>heme b</name>
        <dbReference type="ChEBI" id="CHEBI:60344"/>
    </ligand>
    <ligandPart>
        <name>Fe</name>
        <dbReference type="ChEBI" id="CHEBI:18248"/>
    </ligandPart>
</feature>
<dbReference type="PANTHER" id="PTHR11475">
    <property type="entry name" value="OXIDASE/PEROXIDASE"/>
    <property type="match status" value="1"/>
</dbReference>
<dbReference type="GO" id="GO:0005576">
    <property type="term" value="C:extracellular region"/>
    <property type="evidence" value="ECO:0007669"/>
    <property type="project" value="UniProtKB-SubCell"/>
</dbReference>
<dbReference type="CDD" id="cd09823">
    <property type="entry name" value="peroxinectin_like"/>
    <property type="match status" value="1"/>
</dbReference>
<dbReference type="GO" id="GO:0004601">
    <property type="term" value="F:peroxidase activity"/>
    <property type="evidence" value="ECO:0007669"/>
    <property type="project" value="UniProtKB-KW"/>
</dbReference>
<dbReference type="FunFam" id="1.10.640.10:FF:000003">
    <property type="entry name" value="chorion peroxidase"/>
    <property type="match status" value="1"/>
</dbReference>
<keyword evidence="11" id="KW-1185">Reference proteome</keyword>
<dbReference type="InterPro" id="IPR037120">
    <property type="entry name" value="Haem_peroxidase_sf_animal"/>
</dbReference>
<accession>A0A310SX64</accession>
<organism evidence="10 11">
    <name type="scientific">Eufriesea mexicana</name>
    <dbReference type="NCBI Taxonomy" id="516756"/>
    <lineage>
        <taxon>Eukaryota</taxon>
        <taxon>Metazoa</taxon>
        <taxon>Ecdysozoa</taxon>
        <taxon>Arthropoda</taxon>
        <taxon>Hexapoda</taxon>
        <taxon>Insecta</taxon>
        <taxon>Pterygota</taxon>
        <taxon>Neoptera</taxon>
        <taxon>Endopterygota</taxon>
        <taxon>Hymenoptera</taxon>
        <taxon>Apocrita</taxon>
        <taxon>Aculeata</taxon>
        <taxon>Apoidea</taxon>
        <taxon>Anthophila</taxon>
        <taxon>Apidae</taxon>
        <taxon>Eufriesea</taxon>
    </lineage>
</organism>
<dbReference type="GO" id="GO:0046872">
    <property type="term" value="F:metal ion binding"/>
    <property type="evidence" value="ECO:0007669"/>
    <property type="project" value="UniProtKB-KW"/>
</dbReference>
<evidence type="ECO:0000313" key="10">
    <source>
        <dbReference type="EMBL" id="OAD62686.1"/>
    </source>
</evidence>
<proteinExistence type="predicted"/>
<evidence type="ECO:0000256" key="2">
    <source>
        <dbReference type="ARBA" id="ARBA00022525"/>
    </source>
</evidence>